<dbReference type="AlphaFoldDB" id="A0A1T4XP73"/>
<name>A0A1T4XP73_9GAMM</name>
<dbReference type="RefSeq" id="WP_078923712.1">
    <property type="nucleotide sequence ID" value="NZ_FUYB01000020.1"/>
</dbReference>
<gene>
    <name evidence="1" type="ORF">SAMN02745130_03271</name>
</gene>
<evidence type="ECO:0000313" key="1">
    <source>
        <dbReference type="EMBL" id="SKA91359.1"/>
    </source>
</evidence>
<dbReference type="OrthoDB" id="9805913at2"/>
<proteinExistence type="predicted"/>
<reference evidence="1 2" key="1">
    <citation type="submission" date="2017-02" db="EMBL/GenBank/DDBJ databases">
        <authorList>
            <person name="Peterson S.W."/>
        </authorList>
    </citation>
    <scope>NUCLEOTIDE SEQUENCE [LARGE SCALE GENOMIC DNA]</scope>
    <source>
        <strain evidence="1 2">ATCC 49788</strain>
    </source>
</reference>
<dbReference type="Proteomes" id="UP000190460">
    <property type="component" value="Unassembled WGS sequence"/>
</dbReference>
<protein>
    <submittedName>
        <fullName evidence="1">Uncharacterized protein</fullName>
    </submittedName>
</protein>
<evidence type="ECO:0000313" key="2">
    <source>
        <dbReference type="Proteomes" id="UP000190460"/>
    </source>
</evidence>
<accession>A0A1T4XP73</accession>
<sequence length="83" mass="9520">MAMPIGEEYRPAWVQQRHWQRFAEEAKINFALLRKRSLALAKQVQINLDASSALLGMADSNLLAAIEQRVQQRCQWLEGRLGV</sequence>
<dbReference type="EMBL" id="FUYB01000020">
    <property type="protein sequence ID" value="SKA91359.1"/>
    <property type="molecule type" value="Genomic_DNA"/>
</dbReference>
<keyword evidence="2" id="KW-1185">Reference proteome</keyword>
<organism evidence="1 2">
    <name type="scientific">Thiothrix eikelboomii</name>
    <dbReference type="NCBI Taxonomy" id="92487"/>
    <lineage>
        <taxon>Bacteria</taxon>
        <taxon>Pseudomonadati</taxon>
        <taxon>Pseudomonadota</taxon>
        <taxon>Gammaproteobacteria</taxon>
        <taxon>Thiotrichales</taxon>
        <taxon>Thiotrichaceae</taxon>
        <taxon>Thiothrix</taxon>
    </lineage>
</organism>
<dbReference type="STRING" id="92487.SAMN02745130_03271"/>